<proteinExistence type="predicted"/>
<gene>
    <name evidence="3" type="ORF">PS9374_05159</name>
</gene>
<keyword evidence="3" id="KW-0808">Transferase</keyword>
<organism evidence="3 4">
    <name type="scientific">Planomonospora sphaerica</name>
    <dbReference type="NCBI Taxonomy" id="161355"/>
    <lineage>
        <taxon>Bacteria</taxon>
        <taxon>Bacillati</taxon>
        <taxon>Actinomycetota</taxon>
        <taxon>Actinomycetes</taxon>
        <taxon>Streptosporangiales</taxon>
        <taxon>Streptosporangiaceae</taxon>
        <taxon>Planomonospora</taxon>
    </lineage>
</organism>
<dbReference type="AlphaFoldDB" id="A0A161LK52"/>
<keyword evidence="1" id="KW-0175">Coiled coil</keyword>
<comment type="caution">
    <text evidence="3">The sequence shown here is derived from an EMBL/GenBank/DDBJ whole genome shotgun (WGS) entry which is preliminary data.</text>
</comment>
<evidence type="ECO:0000256" key="1">
    <source>
        <dbReference type="SAM" id="Coils"/>
    </source>
</evidence>
<feature type="transmembrane region" description="Helical" evidence="2">
    <location>
        <begin position="68"/>
        <end position="88"/>
    </location>
</feature>
<evidence type="ECO:0000313" key="3">
    <source>
        <dbReference type="EMBL" id="GAT69484.1"/>
    </source>
</evidence>
<evidence type="ECO:0000313" key="4">
    <source>
        <dbReference type="Proteomes" id="UP000077701"/>
    </source>
</evidence>
<sequence length="207" mass="22420">MGRRSVLGDGARRAARQLALFFAFLALLSAVALRRAPPQRQPYIAAALLAGAVLAPVAWWIPWRRLDVRAPLALCVPLLAVLGVLARMPDDPQAVSGANAEVGLFLLVLLVWTGVNFPPWAVAAMMPAAALVYLPPRLAGGPLPPRLVHGLLFLAVMAGVGLVIARQVQRERRVLEALRRAHADVQRAERRRATLTSTLAHDVRSLR</sequence>
<reference evidence="3 4" key="1">
    <citation type="journal article" date="2016" name="Genome Announc.">
        <title>Draft Genome Sequence of Planomonospora sphaerica JCM9374, a Rare Actinomycete.</title>
        <authorList>
            <person name="Dohra H."/>
            <person name="Suzuki T."/>
            <person name="Inoue Y."/>
            <person name="Kodani S."/>
        </authorList>
    </citation>
    <scope>NUCLEOTIDE SEQUENCE [LARGE SCALE GENOMIC DNA]</scope>
    <source>
        <strain evidence="3 4">JCM 9374</strain>
    </source>
</reference>
<dbReference type="GO" id="GO:0016301">
    <property type="term" value="F:kinase activity"/>
    <property type="evidence" value="ECO:0007669"/>
    <property type="project" value="UniProtKB-KW"/>
</dbReference>
<keyword evidence="2" id="KW-0472">Membrane</keyword>
<reference evidence="4" key="2">
    <citation type="submission" date="2016-04" db="EMBL/GenBank/DDBJ databases">
        <title>Planomonospora sphaerica JCM9374 whole genome shotgun sequence.</title>
        <authorList>
            <person name="Suzuki T."/>
            <person name="Dohra H."/>
            <person name="Kodani S."/>
        </authorList>
    </citation>
    <scope>NUCLEOTIDE SEQUENCE [LARGE SCALE GENOMIC DNA]</scope>
    <source>
        <strain evidence="4">JCM 9374</strain>
    </source>
</reference>
<evidence type="ECO:0000256" key="2">
    <source>
        <dbReference type="SAM" id="Phobius"/>
    </source>
</evidence>
<dbReference type="RefSeq" id="WP_068900915.1">
    <property type="nucleotide sequence ID" value="NZ_BDCX01000013.1"/>
</dbReference>
<keyword evidence="2" id="KW-1133">Transmembrane helix</keyword>
<dbReference type="Proteomes" id="UP000077701">
    <property type="component" value="Unassembled WGS sequence"/>
</dbReference>
<protein>
    <submittedName>
        <fullName evidence="3">Two-component system sensor histidine kinase</fullName>
    </submittedName>
</protein>
<keyword evidence="4" id="KW-1185">Reference proteome</keyword>
<keyword evidence="3" id="KW-0418">Kinase</keyword>
<feature type="transmembrane region" description="Helical" evidence="2">
    <location>
        <begin position="42"/>
        <end position="61"/>
    </location>
</feature>
<feature type="transmembrane region" description="Helical" evidence="2">
    <location>
        <begin position="147"/>
        <end position="165"/>
    </location>
</feature>
<keyword evidence="2" id="KW-0812">Transmembrane</keyword>
<name>A0A161LK52_9ACTN</name>
<accession>A0A161LK52</accession>
<dbReference type="EMBL" id="BDCX01000013">
    <property type="protein sequence ID" value="GAT69484.1"/>
    <property type="molecule type" value="Genomic_DNA"/>
</dbReference>
<feature type="coiled-coil region" evidence="1">
    <location>
        <begin position="168"/>
        <end position="198"/>
    </location>
</feature>